<sequence>MRRVRTIAGDTANLLLYRELGRSDDSAEEALWLVNPGLAELGPALPSDMWVNLPELAERPAPVKPVTAWD</sequence>
<organism evidence="1 2">
    <name type="scientific">Pseudomonas frederiksbergensis</name>
    <dbReference type="NCBI Taxonomy" id="104087"/>
    <lineage>
        <taxon>Bacteria</taxon>
        <taxon>Pseudomonadati</taxon>
        <taxon>Pseudomonadota</taxon>
        <taxon>Gammaproteobacteria</taxon>
        <taxon>Pseudomonadales</taxon>
        <taxon>Pseudomonadaceae</taxon>
        <taxon>Pseudomonas</taxon>
    </lineage>
</organism>
<evidence type="ECO:0000313" key="1">
    <source>
        <dbReference type="EMBL" id="RON16034.1"/>
    </source>
</evidence>
<dbReference type="Proteomes" id="UP000284002">
    <property type="component" value="Unassembled WGS sequence"/>
</dbReference>
<proteinExistence type="predicted"/>
<dbReference type="EMBL" id="MOBM01000014">
    <property type="protein sequence ID" value="RON16034.1"/>
    <property type="molecule type" value="Genomic_DNA"/>
</dbReference>
<accession>A0A423HS35</accession>
<dbReference type="Pfam" id="PF05489">
    <property type="entry name" value="Phage_tail_X"/>
    <property type="match status" value="1"/>
</dbReference>
<comment type="caution">
    <text evidence="1">The sequence shown here is derived from an EMBL/GenBank/DDBJ whole genome shotgun (WGS) entry which is preliminary data.</text>
</comment>
<evidence type="ECO:0000313" key="2">
    <source>
        <dbReference type="Proteomes" id="UP000284002"/>
    </source>
</evidence>
<dbReference type="AlphaFoldDB" id="A0A423HS35"/>
<gene>
    <name evidence="1" type="ORF">BK662_11425</name>
</gene>
<name>A0A423HS35_9PSED</name>
<protein>
    <submittedName>
        <fullName evidence="1">Phage tail protein</fullName>
    </submittedName>
</protein>
<dbReference type="RefSeq" id="WP_123358234.1">
    <property type="nucleotide sequence ID" value="NZ_MOBM01000014.1"/>
</dbReference>
<dbReference type="InterPro" id="IPR008861">
    <property type="entry name" value="GpX-like"/>
</dbReference>
<reference evidence="1 2" key="1">
    <citation type="submission" date="2016-10" db="EMBL/GenBank/DDBJ databases">
        <title>Comparative genome analysis of multiple Pseudomonas spp. focuses on biocontrol and plant growth promoting traits.</title>
        <authorList>
            <person name="Tao X.-Y."/>
            <person name="Taylor C.G."/>
        </authorList>
    </citation>
    <scope>NUCLEOTIDE SEQUENCE [LARGE SCALE GENOMIC DNA]</scope>
    <source>
        <strain evidence="1 2">36C6</strain>
    </source>
</reference>